<name>A0A3N2PND6_SODAK</name>
<feature type="compositionally biased region" description="Basic and acidic residues" evidence="1">
    <location>
        <begin position="51"/>
        <end position="64"/>
    </location>
</feature>
<feature type="compositionally biased region" description="Low complexity" evidence="1">
    <location>
        <begin position="65"/>
        <end position="75"/>
    </location>
</feature>
<organism evidence="2 3">
    <name type="scientific">Sodiomyces alkalinus (strain CBS 110278 / VKM F-3762 / F11)</name>
    <name type="common">Alkaliphilic filamentous fungus</name>
    <dbReference type="NCBI Taxonomy" id="1314773"/>
    <lineage>
        <taxon>Eukaryota</taxon>
        <taxon>Fungi</taxon>
        <taxon>Dikarya</taxon>
        <taxon>Ascomycota</taxon>
        <taxon>Pezizomycotina</taxon>
        <taxon>Sordariomycetes</taxon>
        <taxon>Hypocreomycetidae</taxon>
        <taxon>Glomerellales</taxon>
        <taxon>Plectosphaerellaceae</taxon>
        <taxon>Sodiomyces</taxon>
    </lineage>
</organism>
<sequence length="92" mass="10478">MDIICEVKPTRHAYIVSTGFHFFLSLASGLGQSKDYMNNFVTGRLCFPHGHDTTRHDTARHDLTPRSSPPLISRISDARRWETDSPQNPRPN</sequence>
<evidence type="ECO:0000313" key="2">
    <source>
        <dbReference type="EMBL" id="ROT36003.1"/>
    </source>
</evidence>
<accession>A0A3N2PND6</accession>
<dbReference type="AlphaFoldDB" id="A0A3N2PND6"/>
<dbReference type="Proteomes" id="UP000272025">
    <property type="component" value="Unassembled WGS sequence"/>
</dbReference>
<gene>
    <name evidence="2" type="ORF">SODALDRAFT_328386</name>
</gene>
<dbReference type="EMBL" id="ML119060">
    <property type="protein sequence ID" value="ROT36003.1"/>
    <property type="molecule type" value="Genomic_DNA"/>
</dbReference>
<feature type="region of interest" description="Disordered" evidence="1">
    <location>
        <begin position="51"/>
        <end position="92"/>
    </location>
</feature>
<evidence type="ECO:0000313" key="3">
    <source>
        <dbReference type="Proteomes" id="UP000272025"/>
    </source>
</evidence>
<reference evidence="2 3" key="1">
    <citation type="journal article" date="2018" name="Mol. Ecol.">
        <title>The obligate alkalophilic soda-lake fungus Sodiomyces alkalinus has shifted to a protein diet.</title>
        <authorList>
            <person name="Grum-Grzhimaylo A.A."/>
            <person name="Falkoski D.L."/>
            <person name="van den Heuvel J."/>
            <person name="Valero-Jimenez C.A."/>
            <person name="Min B."/>
            <person name="Choi I.G."/>
            <person name="Lipzen A."/>
            <person name="Daum C.G."/>
            <person name="Aanen D.K."/>
            <person name="Tsang A."/>
            <person name="Henrissat B."/>
            <person name="Bilanenko E.N."/>
            <person name="de Vries R.P."/>
            <person name="van Kan J.A.L."/>
            <person name="Grigoriev I.V."/>
            <person name="Debets A.J.M."/>
        </authorList>
    </citation>
    <scope>NUCLEOTIDE SEQUENCE [LARGE SCALE GENOMIC DNA]</scope>
    <source>
        <strain evidence="2 3">F11</strain>
    </source>
</reference>
<dbReference type="GeneID" id="39579154"/>
<dbReference type="RefSeq" id="XP_028463809.1">
    <property type="nucleotide sequence ID" value="XM_028610676.1"/>
</dbReference>
<protein>
    <submittedName>
        <fullName evidence="2">Uncharacterized protein</fullName>
    </submittedName>
</protein>
<keyword evidence="3" id="KW-1185">Reference proteome</keyword>
<proteinExistence type="predicted"/>
<evidence type="ECO:0000256" key="1">
    <source>
        <dbReference type="SAM" id="MobiDB-lite"/>
    </source>
</evidence>